<name>A0A1B2LYJ0_9GAMM</name>
<organism evidence="1 2">
    <name type="scientific">Acinetobacter larvae</name>
    <dbReference type="NCBI Taxonomy" id="1789224"/>
    <lineage>
        <taxon>Bacteria</taxon>
        <taxon>Pseudomonadati</taxon>
        <taxon>Pseudomonadota</taxon>
        <taxon>Gammaproteobacteria</taxon>
        <taxon>Moraxellales</taxon>
        <taxon>Moraxellaceae</taxon>
        <taxon>Acinetobacter</taxon>
    </lineage>
</organism>
<dbReference type="AlphaFoldDB" id="A0A1B2LYJ0"/>
<reference evidence="1 2" key="1">
    <citation type="submission" date="2016-08" db="EMBL/GenBank/DDBJ databases">
        <authorList>
            <person name="Seilhamer J.J."/>
        </authorList>
    </citation>
    <scope>NUCLEOTIDE SEQUENCE [LARGE SCALE GENOMIC DNA]</scope>
    <source>
        <strain evidence="1 2">BRTC-1</strain>
    </source>
</reference>
<evidence type="ECO:0000313" key="2">
    <source>
        <dbReference type="Proteomes" id="UP000093391"/>
    </source>
</evidence>
<keyword evidence="2" id="KW-1185">Reference proteome</keyword>
<sequence length="237" mass="28173">MFKYFFIIILLSMFVRNSIAKEYIYSDEVQILPEAIQRDDQIFMNYLFSYFNPNNILESDEDYHTFKTVVNAKINVSQLDVFKLKVNVLLKNDEMDWFIPRFEEKSIYSENKIYLIGKNKHILKIFPEWWSYKQRGPYEPIVYSPKPENIGLFARFNKGDQYKLEYIIEIPNNVGDKMIFDLFYLDDSMPTEIFTQYHESHDNHLPNLATKSNIIKVSCHAIDGDVTKGFKCDFSDL</sequence>
<dbReference type="OrthoDB" id="6714026at2"/>
<proteinExistence type="predicted"/>
<dbReference type="RefSeq" id="WP_067553598.1">
    <property type="nucleotide sequence ID" value="NZ_CP016895.1"/>
</dbReference>
<accession>A0A1B2LYJ0</accession>
<protein>
    <submittedName>
        <fullName evidence="1">Uncharacterized protein</fullName>
    </submittedName>
</protein>
<dbReference type="Proteomes" id="UP000093391">
    <property type="component" value="Chromosome"/>
</dbReference>
<dbReference type="EMBL" id="CP016895">
    <property type="protein sequence ID" value="AOA57949.1"/>
    <property type="molecule type" value="Genomic_DNA"/>
</dbReference>
<gene>
    <name evidence="1" type="ORF">BFG52_06035</name>
</gene>
<dbReference type="KEGG" id="ala:BFG52_06035"/>
<evidence type="ECO:0000313" key="1">
    <source>
        <dbReference type="EMBL" id="AOA57949.1"/>
    </source>
</evidence>